<dbReference type="GO" id="GO:0015095">
    <property type="term" value="F:magnesium ion transmembrane transporter activity"/>
    <property type="evidence" value="ECO:0007669"/>
    <property type="project" value="InterPro"/>
</dbReference>
<dbReference type="InParanoid" id="A0A1S3JSA5"/>
<feature type="transmembrane region" description="Helical" evidence="7">
    <location>
        <begin position="96"/>
        <end position="116"/>
    </location>
</feature>
<feature type="transmembrane region" description="Helical" evidence="7">
    <location>
        <begin position="161"/>
        <end position="182"/>
    </location>
</feature>
<name>A0A1S3JSA5_LINAN</name>
<dbReference type="GeneID" id="106175688"/>
<accession>A0A1S3JSA5</accession>
<keyword evidence="3 7" id="KW-0812">Transmembrane</keyword>
<comment type="similarity">
    <text evidence="2">Belongs to the NIPA family.</text>
</comment>
<keyword evidence="4 7" id="KW-1133">Transmembrane helix</keyword>
<organism evidence="8 9">
    <name type="scientific">Lingula anatina</name>
    <name type="common">Brachiopod</name>
    <name type="synonym">Lingula unguis</name>
    <dbReference type="NCBI Taxonomy" id="7574"/>
    <lineage>
        <taxon>Eukaryota</taxon>
        <taxon>Metazoa</taxon>
        <taxon>Spiralia</taxon>
        <taxon>Lophotrochozoa</taxon>
        <taxon>Brachiopoda</taxon>
        <taxon>Linguliformea</taxon>
        <taxon>Lingulata</taxon>
        <taxon>Lingulida</taxon>
        <taxon>Linguloidea</taxon>
        <taxon>Lingulidae</taxon>
        <taxon>Lingula</taxon>
    </lineage>
</organism>
<protein>
    <submittedName>
        <fullName evidence="9">NIPA-like protein 2</fullName>
    </submittedName>
</protein>
<keyword evidence="5 7" id="KW-0472">Membrane</keyword>
<dbReference type="STRING" id="7574.A0A1S3JSA5"/>
<evidence type="ECO:0000256" key="6">
    <source>
        <dbReference type="SAM" id="MobiDB-lite"/>
    </source>
</evidence>
<reference evidence="9" key="1">
    <citation type="submission" date="2025-08" db="UniProtKB">
        <authorList>
            <consortium name="RefSeq"/>
        </authorList>
    </citation>
    <scope>IDENTIFICATION</scope>
    <source>
        <tissue evidence="9">Gonads</tissue>
    </source>
</reference>
<evidence type="ECO:0000256" key="2">
    <source>
        <dbReference type="ARBA" id="ARBA00007230"/>
    </source>
</evidence>
<dbReference type="PANTHER" id="PTHR12570">
    <property type="match status" value="1"/>
</dbReference>
<dbReference type="KEGG" id="lak:106175688"/>
<evidence type="ECO:0000256" key="3">
    <source>
        <dbReference type="ARBA" id="ARBA00022692"/>
    </source>
</evidence>
<evidence type="ECO:0000256" key="7">
    <source>
        <dbReference type="SAM" id="Phobius"/>
    </source>
</evidence>
<dbReference type="RefSeq" id="XP_013413260.1">
    <property type="nucleotide sequence ID" value="XM_013557806.1"/>
</dbReference>
<feature type="transmembrane region" description="Helical" evidence="7">
    <location>
        <begin position="227"/>
        <end position="244"/>
    </location>
</feature>
<evidence type="ECO:0000256" key="1">
    <source>
        <dbReference type="ARBA" id="ARBA00004141"/>
    </source>
</evidence>
<dbReference type="PANTHER" id="PTHR12570:SF65">
    <property type="entry name" value="MAGNESIUM TRANSPORTER NIPA9-RELATED"/>
    <property type="match status" value="1"/>
</dbReference>
<dbReference type="SUPFAM" id="SSF103481">
    <property type="entry name" value="Multidrug resistance efflux transporter EmrE"/>
    <property type="match status" value="1"/>
</dbReference>
<dbReference type="AlphaFoldDB" id="A0A1S3JSA5"/>
<evidence type="ECO:0000256" key="5">
    <source>
        <dbReference type="ARBA" id="ARBA00023136"/>
    </source>
</evidence>
<feature type="transmembrane region" description="Helical" evidence="7">
    <location>
        <begin position="125"/>
        <end position="141"/>
    </location>
</feature>
<dbReference type="Gene3D" id="1.10.3730.20">
    <property type="match status" value="1"/>
</dbReference>
<feature type="transmembrane region" description="Helical" evidence="7">
    <location>
        <begin position="256"/>
        <end position="278"/>
    </location>
</feature>
<feature type="transmembrane region" description="Helical" evidence="7">
    <location>
        <begin position="70"/>
        <end position="90"/>
    </location>
</feature>
<feature type="region of interest" description="Disordered" evidence="6">
    <location>
        <begin position="340"/>
        <end position="378"/>
    </location>
</feature>
<keyword evidence="8" id="KW-1185">Reference proteome</keyword>
<dbReference type="OrthoDB" id="165382at2759"/>
<dbReference type="GO" id="GO:0016020">
    <property type="term" value="C:membrane"/>
    <property type="evidence" value="ECO:0007669"/>
    <property type="project" value="UniProtKB-SubCell"/>
</dbReference>
<evidence type="ECO:0000313" key="9">
    <source>
        <dbReference type="RefSeq" id="XP_013413260.1"/>
    </source>
</evidence>
<evidence type="ECO:0000313" key="8">
    <source>
        <dbReference type="Proteomes" id="UP000085678"/>
    </source>
</evidence>
<evidence type="ECO:0000256" key="4">
    <source>
        <dbReference type="ARBA" id="ARBA00022989"/>
    </source>
</evidence>
<dbReference type="InterPro" id="IPR037185">
    <property type="entry name" value="EmrE-like"/>
</dbReference>
<gene>
    <name evidence="9" type="primary">LOC106175688</name>
</gene>
<feature type="transmembrane region" description="Helical" evidence="7">
    <location>
        <begin position="189"/>
        <end position="207"/>
    </location>
</feature>
<sequence length="378" mass="41807">MSDPNSTVFPTEGPTEPPLTYQNVLIGCLLCIGGNLLISVSLNVQKYTHMKNEERISQENESFHYTKDPLWWIGIILMVFGEIGNFSAYGYAPASLVAPLGTTTVIANMFIAVVFLKEKLRPQDLFGCALSIVGAFLLVNFSPKHEKVLTGPEINEALKQIAFLVYIIIEFLALIVLLVLLYKLQIDSVLVFLLICAMLASFTVISAKGVSGLIHITFMGYSQFDQPVLYVMVVILVATAILQVKYLNSAMKLFEATVVVPTYFAFFTISAILSGIVFYREFWGMNGLDIFMFMFGCTLCFIGVFFITSGKGPPPSPSNEPKPKLAAILPDWLLSTYSRSTVQPRSQERNPILKDQSPSEESPAKEEMPTDGYGAVQP</sequence>
<comment type="subcellular location">
    <subcellularLocation>
        <location evidence="1">Membrane</location>
        <topology evidence="1">Multi-pass membrane protein</topology>
    </subcellularLocation>
</comment>
<feature type="transmembrane region" description="Helical" evidence="7">
    <location>
        <begin position="290"/>
        <end position="308"/>
    </location>
</feature>
<dbReference type="Proteomes" id="UP000085678">
    <property type="component" value="Unplaced"/>
</dbReference>
<proteinExistence type="inferred from homology"/>
<dbReference type="InterPro" id="IPR008521">
    <property type="entry name" value="Mg_trans_NIPA"/>
</dbReference>
<feature type="transmembrane region" description="Helical" evidence="7">
    <location>
        <begin position="20"/>
        <end position="42"/>
    </location>
</feature>
<dbReference type="Pfam" id="PF05653">
    <property type="entry name" value="Mg_trans_NIPA"/>
    <property type="match status" value="1"/>
</dbReference>